<evidence type="ECO:0000313" key="1">
    <source>
        <dbReference type="EMBL" id="QGZ64705.1"/>
    </source>
</evidence>
<dbReference type="OrthoDB" id="9007755at2"/>
<evidence type="ECO:0000313" key="2">
    <source>
        <dbReference type="Proteomes" id="UP000433577"/>
    </source>
</evidence>
<dbReference type="RefSeq" id="WP_158954400.1">
    <property type="nucleotide sequence ID" value="NZ_CP046915.1"/>
</dbReference>
<dbReference type="KEGG" id="pacs:FAZ98_23015"/>
<protein>
    <submittedName>
        <fullName evidence="1">Uncharacterized protein</fullName>
    </submittedName>
</protein>
<keyword evidence="2" id="KW-1185">Reference proteome</keyword>
<name>A0A7Z2GNB2_9BURK</name>
<proteinExistence type="predicted"/>
<dbReference type="Proteomes" id="UP000433577">
    <property type="component" value="Chromosome 3"/>
</dbReference>
<organism evidence="1 2">
    <name type="scientific">Paraburkholderia acidisoli</name>
    <dbReference type="NCBI Taxonomy" id="2571748"/>
    <lineage>
        <taxon>Bacteria</taxon>
        <taxon>Pseudomonadati</taxon>
        <taxon>Pseudomonadota</taxon>
        <taxon>Betaproteobacteria</taxon>
        <taxon>Burkholderiales</taxon>
        <taxon>Burkholderiaceae</taxon>
        <taxon>Paraburkholderia</taxon>
    </lineage>
</organism>
<dbReference type="EMBL" id="CP046915">
    <property type="protein sequence ID" value="QGZ64705.1"/>
    <property type="molecule type" value="Genomic_DNA"/>
</dbReference>
<reference evidence="1 2" key="1">
    <citation type="submission" date="2019-12" db="EMBL/GenBank/DDBJ databases">
        <title>Paraburkholderia acidiphila 7Q-K02 sp. nov and Paraburkholderia acidisoli DHF22 sp. nov., two strains isolated from forest soil.</title>
        <authorList>
            <person name="Gao Z."/>
            <person name="Qiu L."/>
        </authorList>
    </citation>
    <scope>NUCLEOTIDE SEQUENCE [LARGE SCALE GENOMIC DNA]</scope>
    <source>
        <strain evidence="1 2">DHF22</strain>
    </source>
</reference>
<sequence>MSSLVIRELAPATALDRGAMAAVRGGSGGAVYGLGPGSGPIANIVVAPHIEQNIDQVQVVSVNALNNIGYIGAGFGPLNLKIDPSQYANTGVAF</sequence>
<dbReference type="AlphaFoldDB" id="A0A7Z2GNB2"/>
<gene>
    <name evidence="1" type="ORF">FAZ98_23015</name>
</gene>
<accession>A0A7Z2GNB2</accession>